<evidence type="ECO:0000259" key="3">
    <source>
        <dbReference type="PROSITE" id="PS51253"/>
    </source>
</evidence>
<gene>
    <name evidence="4" type="ORF">AA0113_g7953</name>
</gene>
<dbReference type="AlphaFoldDB" id="A0A4Q4RKG4"/>
<dbReference type="Pfam" id="PF03184">
    <property type="entry name" value="DDE_1"/>
    <property type="match status" value="1"/>
</dbReference>
<dbReference type="PANTHER" id="PTHR19303">
    <property type="entry name" value="TRANSPOSON"/>
    <property type="match status" value="1"/>
</dbReference>
<organism evidence="4 5">
    <name type="scientific">Alternaria arborescens</name>
    <dbReference type="NCBI Taxonomy" id="156630"/>
    <lineage>
        <taxon>Eukaryota</taxon>
        <taxon>Fungi</taxon>
        <taxon>Dikarya</taxon>
        <taxon>Ascomycota</taxon>
        <taxon>Pezizomycotina</taxon>
        <taxon>Dothideomycetes</taxon>
        <taxon>Pleosporomycetidae</taxon>
        <taxon>Pleosporales</taxon>
        <taxon>Pleosporineae</taxon>
        <taxon>Pleosporaceae</taxon>
        <taxon>Alternaria</taxon>
        <taxon>Alternaria sect. Alternaria</taxon>
    </lineage>
</organism>
<feature type="compositionally biased region" description="Basic residues" evidence="2">
    <location>
        <begin position="516"/>
        <end position="526"/>
    </location>
</feature>
<reference evidence="5" key="1">
    <citation type="journal article" date="2019" name="bioRxiv">
        <title>Genomics, evolutionary history and diagnostics of the Alternaria alternata species group including apple and Asian pear pathotypes.</title>
        <authorList>
            <person name="Armitage A.D."/>
            <person name="Cockerton H.M."/>
            <person name="Sreenivasaprasad S."/>
            <person name="Woodhall J.W."/>
            <person name="Lane C.R."/>
            <person name="Harrison R.J."/>
            <person name="Clarkson J.P."/>
        </authorList>
    </citation>
    <scope>NUCLEOTIDE SEQUENCE [LARGE SCALE GENOMIC DNA]</scope>
    <source>
        <strain evidence="5">RGR 97.0016</strain>
    </source>
</reference>
<feature type="domain" description="HTH CENPB-type" evidence="3">
    <location>
        <begin position="46"/>
        <end position="120"/>
    </location>
</feature>
<comment type="caution">
    <text evidence="4">The sequence shown here is derived from an EMBL/GenBank/DDBJ whole genome shotgun (WGS) entry which is preliminary data.</text>
</comment>
<dbReference type="GO" id="GO:0003677">
    <property type="term" value="F:DNA binding"/>
    <property type="evidence" value="ECO:0007669"/>
    <property type="project" value="UniProtKB-KW"/>
</dbReference>
<accession>A0A4Q4RKG4</accession>
<name>A0A4Q4RKG4_9PLEO</name>
<dbReference type="PROSITE" id="PS51253">
    <property type="entry name" value="HTH_CENPB"/>
    <property type="match status" value="1"/>
</dbReference>
<keyword evidence="1" id="KW-0238">DNA-binding</keyword>
<dbReference type="InterPro" id="IPR050863">
    <property type="entry name" value="CenT-Element_Derived"/>
</dbReference>
<dbReference type="PANTHER" id="PTHR19303:SF74">
    <property type="entry name" value="POGO TRANSPOSABLE ELEMENT WITH KRAB DOMAIN"/>
    <property type="match status" value="1"/>
</dbReference>
<evidence type="ECO:0000256" key="1">
    <source>
        <dbReference type="ARBA" id="ARBA00023125"/>
    </source>
</evidence>
<dbReference type="Gene3D" id="3.30.420.10">
    <property type="entry name" value="Ribonuclease H-like superfamily/Ribonuclease H"/>
    <property type="match status" value="1"/>
</dbReference>
<evidence type="ECO:0000313" key="4">
    <source>
        <dbReference type="EMBL" id="RYO57364.1"/>
    </source>
</evidence>
<sequence>MDKASQVLAKGLPPTVPTSYRALADHGEVPRSTLHARAQGRRSIEEKAQSQQYLSPWEEDALVKFLLQMSDLGQPVRIKFIPLLAFCVARKRSERARPLKPPNKNWARAFEKRHPDTQARRVTALDWNRHEKNTYWKISHWFEVIGRLLRDPAILAENVYNMDETGVMLSMLGSAKVLVGKNDMRSYRGARVKRKMVTAIECISADGRYLNPLIIWPATTHRSNWTTFPTPRWQYACTATGYTDSYVSLQWLKRIFGPETKERANNKPRVLICDGFGTHETLEILEYCFANNIVLCRLPSHTSHKLQPCDVAVFAPLKAAYREQVERLERGGVNTIGKEHFTSLFSPARAKAFTAKNIKAGFAASGLFPFNPDRVLDSMPKPAVGHFTVSTADKVIVETSSQEQIPPTPVTLVSAEGLMSLQNLIIEQDAHALDAKSKQSLQRHLRKFSKAAQLSFAKGALQQNHIRLLLKVNDEAKVRRSTKSLVLGTAKVMGYEELRDARAKRAETEASEATKAKGKRGQKRTKASSEADATQPKRKIARARERLAPPQASVPSSSVPVARMY</sequence>
<feature type="region of interest" description="Disordered" evidence="2">
    <location>
        <begin position="503"/>
        <end position="565"/>
    </location>
</feature>
<dbReference type="InterPro" id="IPR036397">
    <property type="entry name" value="RNaseH_sf"/>
</dbReference>
<feature type="compositionally biased region" description="Basic and acidic residues" evidence="2">
    <location>
        <begin position="503"/>
        <end position="515"/>
    </location>
</feature>
<protein>
    <recommendedName>
        <fullName evidence="3">HTH CENPB-type domain-containing protein</fullName>
    </recommendedName>
</protein>
<proteinExistence type="predicted"/>
<dbReference type="InterPro" id="IPR006600">
    <property type="entry name" value="HTH_CenpB_DNA-bd_dom"/>
</dbReference>
<dbReference type="GO" id="GO:0005634">
    <property type="term" value="C:nucleus"/>
    <property type="evidence" value="ECO:0007669"/>
    <property type="project" value="TreeGrafter"/>
</dbReference>
<dbReference type="EMBL" id="PEJP01000032">
    <property type="protein sequence ID" value="RYO57364.1"/>
    <property type="molecule type" value="Genomic_DNA"/>
</dbReference>
<dbReference type="InterPro" id="IPR004875">
    <property type="entry name" value="DDE_SF_endonuclease_dom"/>
</dbReference>
<feature type="compositionally biased region" description="Low complexity" evidence="2">
    <location>
        <begin position="548"/>
        <end position="565"/>
    </location>
</feature>
<dbReference type="Proteomes" id="UP000293823">
    <property type="component" value="Unassembled WGS sequence"/>
</dbReference>
<evidence type="ECO:0000256" key="2">
    <source>
        <dbReference type="SAM" id="MobiDB-lite"/>
    </source>
</evidence>
<keyword evidence="5" id="KW-1185">Reference proteome</keyword>
<evidence type="ECO:0000313" key="5">
    <source>
        <dbReference type="Proteomes" id="UP000293823"/>
    </source>
</evidence>
<dbReference type="OrthoDB" id="4357141at2759"/>